<accession>A0A7D5XIE1</accession>
<dbReference type="EMBL" id="CP058998">
    <property type="protein sequence ID" value="QLJ53412.1"/>
    <property type="molecule type" value="Genomic_DNA"/>
</dbReference>
<dbReference type="GO" id="GO:0003978">
    <property type="term" value="F:UDP-glucose 4-epimerase activity"/>
    <property type="evidence" value="ECO:0007669"/>
    <property type="project" value="UniProtKB-EC"/>
</dbReference>
<name>A0A7D5XIE1_FERL1</name>
<dbReference type="Proteomes" id="UP000510821">
    <property type="component" value="Chromosome"/>
</dbReference>
<dbReference type="Gene3D" id="3.40.50.720">
    <property type="entry name" value="NAD(P)-binding Rossmann-like Domain"/>
    <property type="match status" value="1"/>
</dbReference>
<sequence>MRKKQTRKKPQKPSAGRKPLMLVTGAGGRLGKHLLRLLLERNSRVRVLARAGADLSFPEGVEVFPGDITHPSTIMDAVNGVDVVFHLAALVDYVSSEKELFRVNVDGTRNLLKVCVELAPHLKRFVYCSSTSVMGKEPAEIPANEKTECIPTDNYGLSKLMAEKVVMEYRDRLPVTIIRPAVIYGEGFNEGYFPVFKMLKNHTLRILDSGRNVLPFIHARDVARALLLAAENKKAVGQTYVITGGEQMTQKEIMEIAAKELGVKPPTKHIPRFMAELGIELSYLTSIFGGKKPSIDSEQLAVLSSHRVFDISKAKKELGYAPEVRLEEGIKEMVEYYKRGAFYEEHGKGGKIHK</sequence>
<dbReference type="InterPro" id="IPR001509">
    <property type="entry name" value="Epimerase_deHydtase"/>
</dbReference>
<evidence type="ECO:0000313" key="4">
    <source>
        <dbReference type="Proteomes" id="UP000510821"/>
    </source>
</evidence>
<evidence type="ECO:0000313" key="3">
    <source>
        <dbReference type="EMBL" id="QLJ53412.1"/>
    </source>
</evidence>
<proteinExistence type="predicted"/>
<gene>
    <name evidence="3" type="ORF">Sv326_1237</name>
</gene>
<feature type="region of interest" description="Disordered" evidence="1">
    <location>
        <begin position="1"/>
        <end position="21"/>
    </location>
</feature>
<dbReference type="SUPFAM" id="SSF51735">
    <property type="entry name" value="NAD(P)-binding Rossmann-fold domains"/>
    <property type="match status" value="1"/>
</dbReference>
<dbReference type="KEGG" id="flt:Sv326_1237"/>
<evidence type="ECO:0000256" key="1">
    <source>
        <dbReference type="SAM" id="MobiDB-lite"/>
    </source>
</evidence>
<dbReference type="EC" id="5.1.3.2" evidence="3"/>
<dbReference type="Pfam" id="PF01370">
    <property type="entry name" value="Epimerase"/>
    <property type="match status" value="1"/>
</dbReference>
<feature type="compositionally biased region" description="Basic residues" evidence="1">
    <location>
        <begin position="1"/>
        <end position="11"/>
    </location>
</feature>
<organism evidence="3 4">
    <name type="scientific">Fermentimicrarchaeum limneticum</name>
    <dbReference type="NCBI Taxonomy" id="2795018"/>
    <lineage>
        <taxon>Archaea</taxon>
        <taxon>Candidatus Micrarchaeota</taxon>
        <taxon>Candidatus Fermentimicrarchaeales</taxon>
        <taxon>Candidatus Fermentimicrarchaeaceae</taxon>
        <taxon>Candidatus Fermentimicrarchaeum</taxon>
    </lineage>
</organism>
<evidence type="ECO:0000259" key="2">
    <source>
        <dbReference type="Pfam" id="PF01370"/>
    </source>
</evidence>
<dbReference type="PANTHER" id="PTHR43245">
    <property type="entry name" value="BIFUNCTIONAL POLYMYXIN RESISTANCE PROTEIN ARNA"/>
    <property type="match status" value="1"/>
</dbReference>
<reference evidence="4" key="1">
    <citation type="submission" date="2020-07" db="EMBL/GenBank/DDBJ databases">
        <title>Metabolic diversity and evolutionary history of the archaeal phylum ###Micrarchaeota### uncovered from a freshwater lake metagenome.</title>
        <authorList>
            <person name="Kadnikov V.V."/>
            <person name="Savvichev A.S."/>
            <person name="Mardanov A.V."/>
            <person name="Beletsky A.V."/>
            <person name="Chupakov A.V."/>
            <person name="Kokryatskaya N.M."/>
            <person name="Pimenov N.V."/>
            <person name="Ravin N.V."/>
        </authorList>
    </citation>
    <scope>NUCLEOTIDE SEQUENCE [LARGE SCALE GENOMIC DNA]</scope>
</reference>
<feature type="domain" description="NAD-dependent epimerase/dehydratase" evidence="2">
    <location>
        <begin position="21"/>
        <end position="242"/>
    </location>
</feature>
<protein>
    <submittedName>
        <fullName evidence="3">UDP-glucose 4-epimerase</fullName>
        <ecNumber evidence="3">5.1.3.2</ecNumber>
    </submittedName>
</protein>
<dbReference type="InterPro" id="IPR036291">
    <property type="entry name" value="NAD(P)-bd_dom_sf"/>
</dbReference>
<dbReference type="InterPro" id="IPR050177">
    <property type="entry name" value="Lipid_A_modif_metabolic_enz"/>
</dbReference>
<keyword evidence="3" id="KW-0413">Isomerase</keyword>
<dbReference type="AlphaFoldDB" id="A0A7D5XIE1"/>